<dbReference type="EMBL" id="CP009571">
    <property type="protein sequence ID" value="AIT06848.1"/>
    <property type="molecule type" value="Genomic_DNA"/>
</dbReference>
<organism evidence="1 2">
    <name type="scientific">Sphingomonas taxi</name>
    <dbReference type="NCBI Taxonomy" id="1549858"/>
    <lineage>
        <taxon>Bacteria</taxon>
        <taxon>Pseudomonadati</taxon>
        <taxon>Pseudomonadota</taxon>
        <taxon>Alphaproteobacteria</taxon>
        <taxon>Sphingomonadales</taxon>
        <taxon>Sphingomonadaceae</taxon>
        <taxon>Sphingomonas</taxon>
    </lineage>
</organism>
<keyword evidence="2" id="KW-1185">Reference proteome</keyword>
<dbReference type="Proteomes" id="UP000033200">
    <property type="component" value="Chromosome"/>
</dbReference>
<dbReference type="KEGG" id="stax:MC45_11215"/>
<evidence type="ECO:0000313" key="2">
    <source>
        <dbReference type="Proteomes" id="UP000033200"/>
    </source>
</evidence>
<name>A0A097EH20_9SPHN</name>
<dbReference type="AlphaFoldDB" id="A0A097EH20"/>
<dbReference type="HOGENOM" id="CLU_1863900_0_0_5"/>
<gene>
    <name evidence="1" type="ORF">MC45_11215</name>
</gene>
<dbReference type="eggNOG" id="ENOG5031JHZ">
    <property type="taxonomic scope" value="Bacteria"/>
</dbReference>
<protein>
    <submittedName>
        <fullName evidence="1">Uncharacterized protein</fullName>
    </submittedName>
</protein>
<evidence type="ECO:0000313" key="1">
    <source>
        <dbReference type="EMBL" id="AIT06848.1"/>
    </source>
</evidence>
<proteinExistence type="predicted"/>
<accession>A0A097EH20</accession>
<sequence length="137" mass="15303">MTHKMFVLALSGAIAVAGLPVPPATSSSAYAAERRLMASRAVQQQAYFARRLTLLGERLDRQRRAGLVAPGPAAFMRDDLTRIWNGVDQYVQRGAALSPDERRSYCAMLRRIEQRLAQAEARRHAAPRLADRSVREQ</sequence>
<reference evidence="1 2" key="1">
    <citation type="submission" date="2014-09" db="EMBL/GenBank/DDBJ databases">
        <title>Using Illumina technology Improving SMRT sequencing Genome Assembly by RASTools.</title>
        <authorList>
            <person name="Zhou Y."/>
            <person name="Ma T."/>
            <person name="Liu T."/>
        </authorList>
    </citation>
    <scope>NUCLEOTIDE SEQUENCE [LARGE SCALE GENOMIC DNA]</scope>
    <source>
        <strain evidence="1 2">ATCC 55669</strain>
    </source>
</reference>
<dbReference type="RefSeq" id="WP_038663093.1">
    <property type="nucleotide sequence ID" value="NZ_CP009571.1"/>
</dbReference>